<dbReference type="Proteomes" id="UP001150238">
    <property type="component" value="Unassembled WGS sequence"/>
</dbReference>
<proteinExistence type="predicted"/>
<reference evidence="2" key="1">
    <citation type="submission" date="2022-08" db="EMBL/GenBank/DDBJ databases">
        <authorList>
            <consortium name="DOE Joint Genome Institute"/>
            <person name="Min B."/>
            <person name="Riley R."/>
            <person name="Sierra-Patev S."/>
            <person name="Naranjo-Ortiz M."/>
            <person name="Looney B."/>
            <person name="Konkel Z."/>
            <person name="Slot J.C."/>
            <person name="Sakamoto Y."/>
            <person name="Steenwyk J.L."/>
            <person name="Rokas A."/>
            <person name="Carro J."/>
            <person name="Camarero S."/>
            <person name="Ferreira P."/>
            <person name="Molpeceres G."/>
            <person name="Ruiz-Duenas F.J."/>
            <person name="Serrano A."/>
            <person name="Henrissat B."/>
            <person name="Drula E."/>
            <person name="Hughes K.W."/>
            <person name="Mata J.L."/>
            <person name="Ishikawa N.K."/>
            <person name="Vargas-Isla R."/>
            <person name="Ushijima S."/>
            <person name="Smith C.A."/>
            <person name="Ahrendt S."/>
            <person name="Andreopoulos W."/>
            <person name="He G."/>
            <person name="Labutti K."/>
            <person name="Lipzen A."/>
            <person name="Ng V."/>
            <person name="Sandor L."/>
            <person name="Barry K."/>
            <person name="Martinez A.T."/>
            <person name="Xiao Y."/>
            <person name="Gibbons J.G."/>
            <person name="Terashima K."/>
            <person name="Hibbett D.S."/>
            <person name="Grigoriev I.V."/>
        </authorList>
    </citation>
    <scope>NUCLEOTIDE SEQUENCE</scope>
    <source>
        <strain evidence="2">Sp2 HRB7682 ss15</strain>
    </source>
</reference>
<name>A0A9W9E0W2_9AGAR</name>
<feature type="transmembrane region" description="Helical" evidence="1">
    <location>
        <begin position="104"/>
        <end position="125"/>
    </location>
</feature>
<comment type="caution">
    <text evidence="2">The sequence shown here is derived from an EMBL/GenBank/DDBJ whole genome shotgun (WGS) entry which is preliminary data.</text>
</comment>
<gene>
    <name evidence="2" type="ORF">C8J55DRAFT_553663</name>
</gene>
<dbReference type="AlphaFoldDB" id="A0A9W9E0W2"/>
<feature type="transmembrane region" description="Helical" evidence="1">
    <location>
        <begin position="24"/>
        <end position="48"/>
    </location>
</feature>
<dbReference type="EMBL" id="JANVFS010000001">
    <property type="protein sequence ID" value="KAJ4495905.1"/>
    <property type="molecule type" value="Genomic_DNA"/>
</dbReference>
<sequence>MDTLSYISDHPHYSESAKSLKRSVFLIGSTIIVGAFLAARGVTFTIGLPPYHALFVLNISLLDNLDGSPNESMLSLQIISFIFYVGTASVLFLGIFVTVVPTVILFRTVPIFPGLSFSSVILFWYNPTTYNAPSHIHSSPKTLPSPYHTFISVSNSTALPRPPLTLSNLYETHISRDDDNESMYGRVPYHPN</sequence>
<evidence type="ECO:0000313" key="3">
    <source>
        <dbReference type="Proteomes" id="UP001150238"/>
    </source>
</evidence>
<keyword evidence="1" id="KW-0812">Transmembrane</keyword>
<reference evidence="2" key="2">
    <citation type="journal article" date="2023" name="Proc. Natl. Acad. Sci. U.S.A.">
        <title>A global phylogenomic analysis of the shiitake genus Lentinula.</title>
        <authorList>
            <person name="Sierra-Patev S."/>
            <person name="Min B."/>
            <person name="Naranjo-Ortiz M."/>
            <person name="Looney B."/>
            <person name="Konkel Z."/>
            <person name="Slot J.C."/>
            <person name="Sakamoto Y."/>
            <person name="Steenwyk J.L."/>
            <person name="Rokas A."/>
            <person name="Carro J."/>
            <person name="Camarero S."/>
            <person name="Ferreira P."/>
            <person name="Molpeceres G."/>
            <person name="Ruiz-Duenas F.J."/>
            <person name="Serrano A."/>
            <person name="Henrissat B."/>
            <person name="Drula E."/>
            <person name="Hughes K.W."/>
            <person name="Mata J.L."/>
            <person name="Ishikawa N.K."/>
            <person name="Vargas-Isla R."/>
            <person name="Ushijima S."/>
            <person name="Smith C.A."/>
            <person name="Donoghue J."/>
            <person name="Ahrendt S."/>
            <person name="Andreopoulos W."/>
            <person name="He G."/>
            <person name="LaButti K."/>
            <person name="Lipzen A."/>
            <person name="Ng V."/>
            <person name="Riley R."/>
            <person name="Sandor L."/>
            <person name="Barry K."/>
            <person name="Martinez A.T."/>
            <person name="Xiao Y."/>
            <person name="Gibbons J.G."/>
            <person name="Terashima K."/>
            <person name="Grigoriev I.V."/>
            <person name="Hibbett D."/>
        </authorList>
    </citation>
    <scope>NUCLEOTIDE SEQUENCE</scope>
    <source>
        <strain evidence="2">Sp2 HRB7682 ss15</strain>
    </source>
</reference>
<keyword evidence="1" id="KW-0472">Membrane</keyword>
<protein>
    <submittedName>
        <fullName evidence="2">Uncharacterized protein</fullName>
    </submittedName>
</protein>
<accession>A0A9W9E0W2</accession>
<evidence type="ECO:0000313" key="2">
    <source>
        <dbReference type="EMBL" id="KAJ4495905.1"/>
    </source>
</evidence>
<organism evidence="2 3">
    <name type="scientific">Lentinula lateritia</name>
    <dbReference type="NCBI Taxonomy" id="40482"/>
    <lineage>
        <taxon>Eukaryota</taxon>
        <taxon>Fungi</taxon>
        <taxon>Dikarya</taxon>
        <taxon>Basidiomycota</taxon>
        <taxon>Agaricomycotina</taxon>
        <taxon>Agaricomycetes</taxon>
        <taxon>Agaricomycetidae</taxon>
        <taxon>Agaricales</taxon>
        <taxon>Marasmiineae</taxon>
        <taxon>Omphalotaceae</taxon>
        <taxon>Lentinula</taxon>
    </lineage>
</organism>
<keyword evidence="1" id="KW-1133">Transmembrane helix</keyword>
<evidence type="ECO:0000256" key="1">
    <source>
        <dbReference type="SAM" id="Phobius"/>
    </source>
</evidence>
<feature type="transmembrane region" description="Helical" evidence="1">
    <location>
        <begin position="74"/>
        <end position="97"/>
    </location>
</feature>